<dbReference type="InterPro" id="IPR006203">
    <property type="entry name" value="GHMP_knse_ATP-bd_CS"/>
</dbReference>
<dbReference type="PROSITE" id="PS00627">
    <property type="entry name" value="GHMP_KINASES_ATP"/>
    <property type="match status" value="1"/>
</dbReference>
<dbReference type="InterPro" id="IPR019741">
    <property type="entry name" value="Galactokinase_CS"/>
</dbReference>
<keyword evidence="9" id="KW-0299">Galactose metabolism</keyword>
<dbReference type="Pfam" id="PF00288">
    <property type="entry name" value="GHMP_kinases_N"/>
    <property type="match status" value="1"/>
</dbReference>
<keyword evidence="8" id="KW-0460">Magnesium</keyword>
<protein>
    <recommendedName>
        <fullName evidence="11">Galactokinase</fullName>
        <ecNumber evidence="11">2.7.1.6</ecNumber>
    </recommendedName>
</protein>
<dbReference type="PANTHER" id="PTHR10457:SF7">
    <property type="entry name" value="GALACTOKINASE-RELATED"/>
    <property type="match status" value="1"/>
</dbReference>
<dbReference type="SUPFAM" id="SSF54211">
    <property type="entry name" value="Ribosomal protein S5 domain 2-like"/>
    <property type="match status" value="1"/>
</dbReference>
<proteinExistence type="inferred from homology"/>
<dbReference type="FunFam" id="3.30.230.10:FF:000017">
    <property type="entry name" value="Galactokinase"/>
    <property type="match status" value="1"/>
</dbReference>
<name>A0A2W7SHG3_9BACT</name>
<dbReference type="GO" id="GO:0005829">
    <property type="term" value="C:cytosol"/>
    <property type="evidence" value="ECO:0007669"/>
    <property type="project" value="TreeGrafter"/>
</dbReference>
<evidence type="ECO:0000256" key="2">
    <source>
        <dbReference type="ARBA" id="ARBA00022490"/>
    </source>
</evidence>
<organism evidence="15 16">
    <name type="scientific">Hydrotalea sandarakina</name>
    <dbReference type="NCBI Taxonomy" id="1004304"/>
    <lineage>
        <taxon>Bacteria</taxon>
        <taxon>Pseudomonadati</taxon>
        <taxon>Bacteroidota</taxon>
        <taxon>Chitinophagia</taxon>
        <taxon>Chitinophagales</taxon>
        <taxon>Chitinophagaceae</taxon>
        <taxon>Hydrotalea</taxon>
    </lineage>
</organism>
<evidence type="ECO:0000259" key="13">
    <source>
        <dbReference type="Pfam" id="PF08544"/>
    </source>
</evidence>
<dbReference type="PRINTS" id="PR00473">
    <property type="entry name" value="GALCTOKINASE"/>
</dbReference>
<dbReference type="Gene3D" id="3.30.230.10">
    <property type="match status" value="1"/>
</dbReference>
<keyword evidence="3" id="KW-0808">Transferase</keyword>
<dbReference type="GO" id="GO:0046872">
    <property type="term" value="F:metal ion binding"/>
    <property type="evidence" value="ECO:0007669"/>
    <property type="project" value="UniProtKB-KW"/>
</dbReference>
<feature type="domain" description="GHMP kinase N-terminal" evidence="12">
    <location>
        <begin position="90"/>
        <end position="178"/>
    </location>
</feature>
<dbReference type="Proteomes" id="UP000249720">
    <property type="component" value="Unassembled WGS sequence"/>
</dbReference>
<evidence type="ECO:0000256" key="5">
    <source>
        <dbReference type="ARBA" id="ARBA00022741"/>
    </source>
</evidence>
<dbReference type="RefSeq" id="WP_170120422.1">
    <property type="nucleotide sequence ID" value="NZ_QKZV01000005.1"/>
</dbReference>
<evidence type="ECO:0000256" key="11">
    <source>
        <dbReference type="NCBIfam" id="TIGR00131"/>
    </source>
</evidence>
<keyword evidence="10" id="KW-0119">Carbohydrate metabolism</keyword>
<feature type="domain" description="Galactokinase N-terminal" evidence="14">
    <location>
        <begin position="11"/>
        <end position="58"/>
    </location>
</feature>
<dbReference type="SUPFAM" id="SSF55060">
    <property type="entry name" value="GHMP Kinase, C-terminal domain"/>
    <property type="match status" value="1"/>
</dbReference>
<gene>
    <name evidence="15" type="ORF">LX80_01797</name>
</gene>
<dbReference type="Pfam" id="PF08544">
    <property type="entry name" value="GHMP_kinases_C"/>
    <property type="match status" value="1"/>
</dbReference>
<dbReference type="InterPro" id="IPR006206">
    <property type="entry name" value="Mevalonate/galactokinase"/>
</dbReference>
<dbReference type="Pfam" id="PF10509">
    <property type="entry name" value="GalKase_gal_bdg"/>
    <property type="match status" value="1"/>
</dbReference>
<dbReference type="AlphaFoldDB" id="A0A2W7SHG3"/>
<dbReference type="InterPro" id="IPR020568">
    <property type="entry name" value="Ribosomal_Su5_D2-typ_SF"/>
</dbReference>
<dbReference type="InterPro" id="IPR014721">
    <property type="entry name" value="Ribsml_uS5_D2-typ_fold_subgr"/>
</dbReference>
<dbReference type="EC" id="2.7.1.6" evidence="11"/>
<dbReference type="Gene3D" id="3.30.70.890">
    <property type="entry name" value="GHMP kinase, C-terminal domain"/>
    <property type="match status" value="1"/>
</dbReference>
<evidence type="ECO:0000256" key="1">
    <source>
        <dbReference type="ARBA" id="ARBA00006566"/>
    </source>
</evidence>
<dbReference type="InterPro" id="IPR006204">
    <property type="entry name" value="GHMP_kinase_N_dom"/>
</dbReference>
<evidence type="ECO:0000256" key="7">
    <source>
        <dbReference type="ARBA" id="ARBA00022840"/>
    </source>
</evidence>
<evidence type="ECO:0000259" key="12">
    <source>
        <dbReference type="Pfam" id="PF00288"/>
    </source>
</evidence>
<dbReference type="EMBL" id="QKZV01000005">
    <property type="protein sequence ID" value="PZX62315.1"/>
    <property type="molecule type" value="Genomic_DNA"/>
</dbReference>
<evidence type="ECO:0000256" key="4">
    <source>
        <dbReference type="ARBA" id="ARBA00022723"/>
    </source>
</evidence>
<comment type="caution">
    <text evidence="15">The sequence shown here is derived from an EMBL/GenBank/DDBJ whole genome shotgun (WGS) entry which is preliminary data.</text>
</comment>
<dbReference type="InterPro" id="IPR013750">
    <property type="entry name" value="GHMP_kinase_C_dom"/>
</dbReference>
<evidence type="ECO:0000259" key="14">
    <source>
        <dbReference type="Pfam" id="PF10509"/>
    </source>
</evidence>
<feature type="domain" description="GHMP kinase C-terminal" evidence="13">
    <location>
        <begin position="281"/>
        <end position="361"/>
    </location>
</feature>
<comment type="similarity">
    <text evidence="1">Belongs to the GHMP kinase family. GalK subfamily.</text>
</comment>
<dbReference type="NCBIfam" id="TIGR00131">
    <property type="entry name" value="gal_kin"/>
    <property type="match status" value="1"/>
</dbReference>
<dbReference type="InterPro" id="IPR019539">
    <property type="entry name" value="GalKase_N"/>
</dbReference>
<reference evidence="15 16" key="1">
    <citation type="submission" date="2018-06" db="EMBL/GenBank/DDBJ databases">
        <title>Genomic Encyclopedia of Archaeal and Bacterial Type Strains, Phase II (KMG-II): from individual species to whole genera.</title>
        <authorList>
            <person name="Goeker M."/>
        </authorList>
    </citation>
    <scope>NUCLEOTIDE SEQUENCE [LARGE SCALE GENOMIC DNA]</scope>
    <source>
        <strain evidence="15 16">DSM 23241</strain>
    </source>
</reference>
<keyword evidence="16" id="KW-1185">Reference proteome</keyword>
<evidence type="ECO:0000256" key="6">
    <source>
        <dbReference type="ARBA" id="ARBA00022777"/>
    </source>
</evidence>
<evidence type="ECO:0000313" key="15">
    <source>
        <dbReference type="EMBL" id="PZX62315.1"/>
    </source>
</evidence>
<sequence length="388" mass="43271">MAENANIILQLFHQQFAEEPQLFFSPGRMNLIGEHIDYNDGFVLPAAINKGIWIAIAPNQSNLIHCIAADINDSLIVDVDNITKQQGWKNYILGVLHVLQQEHKNIQGFHCVFGGNLPHGAGLSSSAAIEAGFLFALNHIFSLQLNLLQMALLAQQAEHSYPGVQCGIMDMYANLFGKKEHAILLDCVSLQHKWVPLLLSQYEIVLINSAVHHSLASGEYNKRRAECKEGLNVLSAVPGYGNSFRNITPQMVKQQQALLPEIIYKRCLYVVEEMERVQLAADYLQQNNIAAFGSLLYETHHGLQHLYEVSCPEIDYLVQQAKQQKAVIGARLMGGGFGGTVICIIEKQAAQNIVQEIVNNYRQKFNIQAEAYFVQPASGTHWVPINAE</sequence>
<keyword evidence="7" id="KW-0067">ATP-binding</keyword>
<evidence type="ECO:0000256" key="3">
    <source>
        <dbReference type="ARBA" id="ARBA00022679"/>
    </source>
</evidence>
<dbReference type="InterPro" id="IPR000705">
    <property type="entry name" value="Galactokinase"/>
</dbReference>
<dbReference type="PANTHER" id="PTHR10457">
    <property type="entry name" value="MEVALONATE KINASE/GALACTOKINASE"/>
    <property type="match status" value="1"/>
</dbReference>
<keyword evidence="6 15" id="KW-0418">Kinase</keyword>
<keyword evidence="4" id="KW-0479">Metal-binding</keyword>
<dbReference type="InterPro" id="IPR036554">
    <property type="entry name" value="GHMP_kinase_C_sf"/>
</dbReference>
<evidence type="ECO:0000313" key="16">
    <source>
        <dbReference type="Proteomes" id="UP000249720"/>
    </source>
</evidence>
<dbReference type="PRINTS" id="PR00959">
    <property type="entry name" value="MEVGALKINASE"/>
</dbReference>
<dbReference type="FunFam" id="3.30.70.890:FF:000001">
    <property type="entry name" value="Galactokinase"/>
    <property type="match status" value="1"/>
</dbReference>
<dbReference type="PROSITE" id="PS00106">
    <property type="entry name" value="GALACTOKINASE"/>
    <property type="match status" value="1"/>
</dbReference>
<keyword evidence="2" id="KW-0963">Cytoplasm</keyword>
<dbReference type="GO" id="GO:0006012">
    <property type="term" value="P:galactose metabolic process"/>
    <property type="evidence" value="ECO:0007669"/>
    <property type="project" value="UniProtKB-UniRule"/>
</dbReference>
<accession>A0A2W7SHG3</accession>
<dbReference type="PIRSF" id="PIRSF000530">
    <property type="entry name" value="Galactokinase"/>
    <property type="match status" value="1"/>
</dbReference>
<evidence type="ECO:0000256" key="8">
    <source>
        <dbReference type="ARBA" id="ARBA00022842"/>
    </source>
</evidence>
<evidence type="ECO:0000256" key="9">
    <source>
        <dbReference type="ARBA" id="ARBA00023144"/>
    </source>
</evidence>
<keyword evidence="5" id="KW-0547">Nucleotide-binding</keyword>
<dbReference type="GO" id="GO:0005524">
    <property type="term" value="F:ATP binding"/>
    <property type="evidence" value="ECO:0007669"/>
    <property type="project" value="UniProtKB-UniRule"/>
</dbReference>
<evidence type="ECO:0000256" key="10">
    <source>
        <dbReference type="ARBA" id="ARBA00023277"/>
    </source>
</evidence>
<dbReference type="GO" id="GO:0004335">
    <property type="term" value="F:galactokinase activity"/>
    <property type="evidence" value="ECO:0007669"/>
    <property type="project" value="UniProtKB-UniRule"/>
</dbReference>